<protein>
    <submittedName>
        <fullName evidence="1">Uncharacterized protein</fullName>
    </submittedName>
</protein>
<dbReference type="EMBL" id="DWXN01000002">
    <property type="protein sequence ID" value="HJB74153.1"/>
    <property type="molecule type" value="Genomic_DNA"/>
</dbReference>
<gene>
    <name evidence="1" type="ORF">IAA37_00565</name>
</gene>
<comment type="caution">
    <text evidence="1">The sequence shown here is derived from an EMBL/GenBank/DDBJ whole genome shotgun (WGS) entry which is preliminary data.</text>
</comment>
<evidence type="ECO:0000313" key="1">
    <source>
        <dbReference type="EMBL" id="HJB74153.1"/>
    </source>
</evidence>
<name>A0A9D2MHH8_9FIRM</name>
<dbReference type="Proteomes" id="UP000823877">
    <property type="component" value="Unassembled WGS sequence"/>
</dbReference>
<reference evidence="1" key="1">
    <citation type="journal article" date="2021" name="PeerJ">
        <title>Extensive microbial diversity within the chicken gut microbiome revealed by metagenomics and culture.</title>
        <authorList>
            <person name="Gilroy R."/>
            <person name="Ravi A."/>
            <person name="Getino M."/>
            <person name="Pursley I."/>
            <person name="Horton D.L."/>
            <person name="Alikhan N.F."/>
            <person name="Baker D."/>
            <person name="Gharbi K."/>
            <person name="Hall N."/>
            <person name="Watson M."/>
            <person name="Adriaenssens E.M."/>
            <person name="Foster-Nyarko E."/>
            <person name="Jarju S."/>
            <person name="Secka A."/>
            <person name="Antonio M."/>
            <person name="Oren A."/>
            <person name="Chaudhuri R.R."/>
            <person name="La Ragione R."/>
            <person name="Hildebrand F."/>
            <person name="Pallen M.J."/>
        </authorList>
    </citation>
    <scope>NUCLEOTIDE SEQUENCE</scope>
    <source>
        <strain evidence="1">CHK188-16595</strain>
    </source>
</reference>
<accession>A0A9D2MHH8</accession>
<proteinExistence type="predicted"/>
<organism evidence="1 2">
    <name type="scientific">Candidatus Eubacterium faecale</name>
    <dbReference type="NCBI Taxonomy" id="2838568"/>
    <lineage>
        <taxon>Bacteria</taxon>
        <taxon>Bacillati</taxon>
        <taxon>Bacillota</taxon>
        <taxon>Clostridia</taxon>
        <taxon>Eubacteriales</taxon>
        <taxon>Eubacteriaceae</taxon>
        <taxon>Eubacterium</taxon>
    </lineage>
</organism>
<sequence>MQSGSVIDTGFICCGTCRYWTGCTEYHFPGTMTIDSSSKGRCNKTYLGAETGAMGSCMNWERRYD</sequence>
<evidence type="ECO:0000313" key="2">
    <source>
        <dbReference type="Proteomes" id="UP000823877"/>
    </source>
</evidence>
<reference evidence="1" key="2">
    <citation type="submission" date="2021-04" db="EMBL/GenBank/DDBJ databases">
        <authorList>
            <person name="Gilroy R."/>
        </authorList>
    </citation>
    <scope>NUCLEOTIDE SEQUENCE</scope>
    <source>
        <strain evidence="1">CHK188-16595</strain>
    </source>
</reference>
<dbReference type="AlphaFoldDB" id="A0A9D2MHH8"/>